<reference evidence="2 3" key="1">
    <citation type="submission" date="2015-08" db="EMBL/GenBank/DDBJ databases">
        <title>Next Generation Sequencing and Analysis of the Genome of Puccinia sorghi L Schw, the Causal Agent of Maize Common Rust.</title>
        <authorList>
            <person name="Rochi L."/>
            <person name="Burguener G."/>
            <person name="Darino M."/>
            <person name="Turjanski A."/>
            <person name="Kreff E."/>
            <person name="Dieguez M.J."/>
            <person name="Sacco F."/>
        </authorList>
    </citation>
    <scope>NUCLEOTIDE SEQUENCE [LARGE SCALE GENOMIC DNA]</scope>
    <source>
        <strain evidence="2 3">RO10H11247</strain>
    </source>
</reference>
<dbReference type="EMBL" id="LAVV01008934">
    <property type="protein sequence ID" value="KNZ51608.1"/>
    <property type="molecule type" value="Genomic_DNA"/>
</dbReference>
<evidence type="ECO:0008006" key="4">
    <source>
        <dbReference type="Google" id="ProtNLM"/>
    </source>
</evidence>
<keyword evidence="3" id="KW-1185">Reference proteome</keyword>
<evidence type="ECO:0000313" key="3">
    <source>
        <dbReference type="Proteomes" id="UP000037035"/>
    </source>
</evidence>
<evidence type="ECO:0000256" key="1">
    <source>
        <dbReference type="ARBA" id="ARBA00022664"/>
    </source>
</evidence>
<dbReference type="GO" id="GO:0008270">
    <property type="term" value="F:zinc ion binding"/>
    <property type="evidence" value="ECO:0007669"/>
    <property type="project" value="InterPro"/>
</dbReference>
<dbReference type="VEuPathDB" id="FungiDB:VP01_388g11"/>
<dbReference type="SUPFAM" id="SSF57756">
    <property type="entry name" value="Retrovirus zinc finger-like domains"/>
    <property type="match status" value="1"/>
</dbReference>
<gene>
    <name evidence="2" type="ORF">VP01_388g11</name>
</gene>
<evidence type="ECO:0000313" key="2">
    <source>
        <dbReference type="EMBL" id="KNZ51608.1"/>
    </source>
</evidence>
<sequence>MDTLNTCLDKMMYMLAEECAQQLATDNAASRWSLTNSSTISSLVSLTTITNTLLKLPYDLSAKLEQWQTLPHPPASSSAPTTDPNAMDLLAFQRGQNRLSDTKQARQVQLNLCFCCGHTGHVSCGCSNGSRKLQGHQKSLSSAWISELQAKINRI</sequence>
<organism evidence="2 3">
    <name type="scientific">Puccinia sorghi</name>
    <dbReference type="NCBI Taxonomy" id="27349"/>
    <lineage>
        <taxon>Eukaryota</taxon>
        <taxon>Fungi</taxon>
        <taxon>Dikarya</taxon>
        <taxon>Basidiomycota</taxon>
        <taxon>Pucciniomycotina</taxon>
        <taxon>Pucciniomycetes</taxon>
        <taxon>Pucciniales</taxon>
        <taxon>Pucciniaceae</taxon>
        <taxon>Puccinia</taxon>
    </lineage>
</organism>
<accession>A0A0L6UST2</accession>
<proteinExistence type="predicted"/>
<name>A0A0L6UST2_9BASI</name>
<dbReference type="AlphaFoldDB" id="A0A0L6UST2"/>
<dbReference type="GO" id="GO:0003676">
    <property type="term" value="F:nucleic acid binding"/>
    <property type="evidence" value="ECO:0007669"/>
    <property type="project" value="InterPro"/>
</dbReference>
<protein>
    <recommendedName>
        <fullName evidence="4">CCHC-type domain-containing protein</fullName>
    </recommendedName>
</protein>
<comment type="caution">
    <text evidence="2">The sequence shown here is derived from an EMBL/GenBank/DDBJ whole genome shotgun (WGS) entry which is preliminary data.</text>
</comment>
<dbReference type="InterPro" id="IPR036875">
    <property type="entry name" value="Znf_CCHC_sf"/>
</dbReference>
<dbReference type="GO" id="GO:0006397">
    <property type="term" value="P:mRNA processing"/>
    <property type="evidence" value="ECO:0007669"/>
    <property type="project" value="UniProtKB-KW"/>
</dbReference>
<keyword evidence="1" id="KW-0507">mRNA processing</keyword>
<dbReference type="Proteomes" id="UP000037035">
    <property type="component" value="Unassembled WGS sequence"/>
</dbReference>